<gene>
    <name evidence="12" type="primary">PLA2G6</name>
</gene>
<dbReference type="PROSITE" id="PS50088">
    <property type="entry name" value="ANK_REPEAT"/>
    <property type="match status" value="2"/>
</dbReference>
<dbReference type="GO" id="GO:0016042">
    <property type="term" value="P:lipid catabolic process"/>
    <property type="evidence" value="ECO:0007669"/>
    <property type="project" value="UniProtKB-UniRule"/>
</dbReference>
<dbReference type="PANTHER" id="PTHR24139:SF34">
    <property type="entry name" value="85_88 KDA CALCIUM-INDEPENDENT PHOSPHOLIPASE A2"/>
    <property type="match status" value="1"/>
</dbReference>
<feature type="region of interest" description="Disordered" evidence="9">
    <location>
        <begin position="1"/>
        <end position="116"/>
    </location>
</feature>
<dbReference type="KEGG" id="pcoo:112863372"/>
<organism evidence="11 12">
    <name type="scientific">Puma concolor</name>
    <name type="common">Mountain lion</name>
    <name type="synonym">Felis concolor</name>
    <dbReference type="NCBI Taxonomy" id="9696"/>
    <lineage>
        <taxon>Eukaryota</taxon>
        <taxon>Metazoa</taxon>
        <taxon>Chordata</taxon>
        <taxon>Craniata</taxon>
        <taxon>Vertebrata</taxon>
        <taxon>Euteleostomi</taxon>
        <taxon>Mammalia</taxon>
        <taxon>Eutheria</taxon>
        <taxon>Laurasiatheria</taxon>
        <taxon>Carnivora</taxon>
        <taxon>Feliformia</taxon>
        <taxon>Felidae</taxon>
        <taxon>Felinae</taxon>
        <taxon>Puma</taxon>
    </lineage>
</organism>
<dbReference type="EC" id="3.1.1.4" evidence="1"/>
<feature type="short sequence motif" description="GXGXXG" evidence="8">
    <location>
        <begin position="408"/>
        <end position="413"/>
    </location>
</feature>
<evidence type="ECO:0000256" key="2">
    <source>
        <dbReference type="ARBA" id="ARBA00022737"/>
    </source>
</evidence>
<dbReference type="AlphaFoldDB" id="A0A6P6I2K7"/>
<evidence type="ECO:0000256" key="3">
    <source>
        <dbReference type="ARBA" id="ARBA00022801"/>
    </source>
</evidence>
<dbReference type="Pfam" id="PF12796">
    <property type="entry name" value="Ank_2"/>
    <property type="match status" value="1"/>
</dbReference>
<evidence type="ECO:0000256" key="9">
    <source>
        <dbReference type="SAM" id="MobiDB-lite"/>
    </source>
</evidence>
<accession>A0A6P6I2K7</accession>
<feature type="active site" description="Proton acceptor" evidence="8">
    <location>
        <position position="575"/>
    </location>
</feature>
<dbReference type="Pfam" id="PF00023">
    <property type="entry name" value="Ank"/>
    <property type="match status" value="1"/>
</dbReference>
<dbReference type="Gene3D" id="3.40.1090.10">
    <property type="entry name" value="Cytosolic phospholipase A2 catalytic domain"/>
    <property type="match status" value="1"/>
</dbReference>
<feature type="short sequence motif" description="GXSXG" evidence="8">
    <location>
        <begin position="440"/>
        <end position="444"/>
    </location>
</feature>
<dbReference type="GO" id="GO:0035965">
    <property type="term" value="P:cardiolipin acyl-chain remodeling"/>
    <property type="evidence" value="ECO:0007669"/>
    <property type="project" value="TreeGrafter"/>
</dbReference>
<feature type="repeat" description="ANK" evidence="7">
    <location>
        <begin position="293"/>
        <end position="325"/>
    </location>
</feature>
<evidence type="ECO:0000259" key="10">
    <source>
        <dbReference type="PROSITE" id="PS51635"/>
    </source>
</evidence>
<dbReference type="SUPFAM" id="SSF48403">
    <property type="entry name" value="Ankyrin repeat"/>
    <property type="match status" value="1"/>
</dbReference>
<dbReference type="InterPro" id="IPR047148">
    <property type="entry name" value="PLPL9"/>
</dbReference>
<evidence type="ECO:0000256" key="1">
    <source>
        <dbReference type="ARBA" id="ARBA00013278"/>
    </source>
</evidence>
<comment type="catalytic activity">
    <reaction evidence="6">
        <text>a 1,2-diacyl-sn-glycero-3-phosphocholine + H2O = a 1-acyl-sn-glycero-3-phosphocholine + a fatty acid + H(+)</text>
        <dbReference type="Rhea" id="RHEA:15801"/>
        <dbReference type="ChEBI" id="CHEBI:15377"/>
        <dbReference type="ChEBI" id="CHEBI:15378"/>
        <dbReference type="ChEBI" id="CHEBI:28868"/>
        <dbReference type="ChEBI" id="CHEBI:57643"/>
        <dbReference type="ChEBI" id="CHEBI:58168"/>
        <dbReference type="EC" id="3.1.1.4"/>
    </reaction>
    <physiologicalReaction direction="left-to-right" evidence="6">
        <dbReference type="Rhea" id="RHEA:15802"/>
    </physiologicalReaction>
</comment>
<feature type="repeat" description="ANK" evidence="7">
    <location>
        <begin position="326"/>
        <end position="358"/>
    </location>
</feature>
<feature type="domain" description="PNPLA" evidence="10">
    <location>
        <begin position="404"/>
        <end position="588"/>
    </location>
</feature>
<dbReference type="InterPro" id="IPR036770">
    <property type="entry name" value="Ankyrin_rpt-contain_sf"/>
</dbReference>
<dbReference type="CDD" id="cd07212">
    <property type="entry name" value="Pat_PNPLA9"/>
    <property type="match status" value="1"/>
</dbReference>
<feature type="active site" description="Nucleophile" evidence="8">
    <location>
        <position position="442"/>
    </location>
</feature>
<dbReference type="GO" id="GO:2000304">
    <property type="term" value="P:positive regulation of ceramide biosynthetic process"/>
    <property type="evidence" value="ECO:0007669"/>
    <property type="project" value="TreeGrafter"/>
</dbReference>
<sequence>MENAFRRPVPTKGALRQKRGRSSSGCRGHQPRARQGAGAARLGPISELPDLWPPPPPPPASRPGEGHTKAPTERGPGAPPRARSRARRPCRLGFRAPVPVSDPRPSPAAASPGAPCTRGCRCRPGVAVSARALLLSDPPPVPTAGRSEPGSRERSAEFCCGAGGAGGGAELLFQLERETDALVNFQHYSIQLPPFYESSSQVLHVEALQQLTDLIRSHPSWSAAHLAVELGIRECFHHSHIIRCAEMIISMDSSQIHSKDPRYGASPLHWAKNAEMARMLLKRGCDVNGTSSSGNTALHVAVMRNRLDCVMALLTYGANANARGEHGNTPLHLAMSKDNVEMIKALIVFGAEVDTPNDLGETPAFIASKISKQLQDIMHISRARKPAFILSSMRDEKRTHDHLLCLDGGGVKGLIIIQLLIAIEKASGVATKDLFDWVAGTSTGGILALAILHSKSMAYMRSVYFRMKDEVFRGSRPYESGPLEEFLKREFGEHTKMTDVKKPKVMLTGTLSDRQPAELHLFRNYEAPECVREPRFSQNINLKPPTQPSEQLVWRAARSSGAAPTYFRPNGRFLDGGLLANNPTLDAMTEIHEYNQDMIRKGQEGKVKKLSIVVSLGTGRSPQVPVTCVDVFRPSNPWELAKTVFGAKELGKMVVDCCTDPDGRAVDRARAWCEMVGIQYFRLNPQLGTDIMLDEVSDTVLVNALWETEVYIYEHREQFQKLIQLLLSP</sequence>
<evidence type="ECO:0000256" key="4">
    <source>
        <dbReference type="ARBA" id="ARBA00023043"/>
    </source>
</evidence>
<keyword evidence="3 8" id="KW-0378">Hydrolase</keyword>
<evidence type="ECO:0000256" key="5">
    <source>
        <dbReference type="ARBA" id="ARBA00023098"/>
    </source>
</evidence>
<name>A0A6P6I2K7_PUMCO</name>
<keyword evidence="11" id="KW-1185">Reference proteome</keyword>
<dbReference type="CTD" id="8398"/>
<feature type="compositionally biased region" description="Pro residues" evidence="9">
    <location>
        <begin position="51"/>
        <end position="61"/>
    </location>
</feature>
<dbReference type="InterPro" id="IPR016035">
    <property type="entry name" value="Acyl_Trfase/lysoPLipase"/>
</dbReference>
<dbReference type="Gene3D" id="1.25.40.20">
    <property type="entry name" value="Ankyrin repeat-containing domain"/>
    <property type="match status" value="1"/>
</dbReference>
<evidence type="ECO:0000313" key="12">
    <source>
        <dbReference type="RefSeq" id="XP_025782267.1"/>
    </source>
</evidence>
<keyword evidence="8" id="KW-0442">Lipid degradation</keyword>
<keyword evidence="5 8" id="KW-0443">Lipid metabolism</keyword>
<protein>
    <recommendedName>
        <fullName evidence="1">phospholipase A2</fullName>
        <ecNumber evidence="1">3.1.1.4</ecNumber>
    </recommendedName>
</protein>
<dbReference type="GO" id="GO:0047499">
    <property type="term" value="F:calcium-independent phospholipase A2 activity"/>
    <property type="evidence" value="ECO:0007669"/>
    <property type="project" value="InterPro"/>
</dbReference>
<proteinExistence type="predicted"/>
<dbReference type="SMART" id="SM00248">
    <property type="entry name" value="ANK"/>
    <property type="match status" value="3"/>
</dbReference>
<dbReference type="PROSITE" id="PS51635">
    <property type="entry name" value="PNPLA"/>
    <property type="match status" value="1"/>
</dbReference>
<dbReference type="PANTHER" id="PTHR24139">
    <property type="entry name" value="CALCIUM-INDEPENDENT PHOSPHOLIPASE A2"/>
    <property type="match status" value="1"/>
</dbReference>
<feature type="region of interest" description="Disordered" evidence="9">
    <location>
        <begin position="133"/>
        <end position="156"/>
    </location>
</feature>
<evidence type="ECO:0000256" key="8">
    <source>
        <dbReference type="PROSITE-ProRule" id="PRU01161"/>
    </source>
</evidence>
<dbReference type="InterPro" id="IPR002110">
    <property type="entry name" value="Ankyrin_rpt"/>
</dbReference>
<dbReference type="GO" id="GO:0005739">
    <property type="term" value="C:mitochondrion"/>
    <property type="evidence" value="ECO:0007669"/>
    <property type="project" value="TreeGrafter"/>
</dbReference>
<dbReference type="GO" id="GO:0052816">
    <property type="term" value="F:long-chain fatty acyl-CoA hydrolase activity"/>
    <property type="evidence" value="ECO:0007669"/>
    <property type="project" value="TreeGrafter"/>
</dbReference>
<dbReference type="GeneID" id="112863372"/>
<dbReference type="RefSeq" id="XP_025782267.1">
    <property type="nucleotide sequence ID" value="XM_025926482.1"/>
</dbReference>
<dbReference type="InterPro" id="IPR002641">
    <property type="entry name" value="PNPLA_dom"/>
</dbReference>
<dbReference type="PROSITE" id="PS50297">
    <property type="entry name" value="ANK_REP_REGION"/>
    <property type="match status" value="2"/>
</dbReference>
<keyword evidence="2" id="KW-0677">Repeat</keyword>
<reference evidence="12" key="1">
    <citation type="submission" date="2025-08" db="UniProtKB">
        <authorList>
            <consortium name="RefSeq"/>
        </authorList>
    </citation>
    <scope>IDENTIFICATION</scope>
    <source>
        <tissue evidence="12">Blood</tissue>
    </source>
</reference>
<evidence type="ECO:0000256" key="7">
    <source>
        <dbReference type="PROSITE-ProRule" id="PRU00023"/>
    </source>
</evidence>
<dbReference type="FunFam" id="3.40.1090.10:FF:000006">
    <property type="entry name" value="85/88 kDa calcium-independent phospholipase A2"/>
    <property type="match status" value="1"/>
</dbReference>
<evidence type="ECO:0000256" key="6">
    <source>
        <dbReference type="ARBA" id="ARBA00023422"/>
    </source>
</evidence>
<dbReference type="Proteomes" id="UP000515131">
    <property type="component" value="Unplaced"/>
</dbReference>
<evidence type="ECO:0000313" key="11">
    <source>
        <dbReference type="Proteomes" id="UP000515131"/>
    </source>
</evidence>
<dbReference type="SUPFAM" id="SSF52151">
    <property type="entry name" value="FabD/lysophospholipase-like"/>
    <property type="match status" value="1"/>
</dbReference>
<feature type="short sequence motif" description="DGA/G" evidence="8">
    <location>
        <begin position="575"/>
        <end position="577"/>
    </location>
</feature>
<keyword evidence="4 7" id="KW-0040">ANK repeat</keyword>
<feature type="compositionally biased region" description="Low complexity" evidence="9">
    <location>
        <begin position="33"/>
        <end position="44"/>
    </location>
</feature>
<dbReference type="Pfam" id="PF01734">
    <property type="entry name" value="Patatin"/>
    <property type="match status" value="1"/>
</dbReference>